<evidence type="ECO:0000256" key="4">
    <source>
        <dbReference type="ARBA" id="ARBA00022723"/>
    </source>
</evidence>
<dbReference type="InterPro" id="IPR010182">
    <property type="entry name" value="ArgE/DapE"/>
</dbReference>
<name>A0A8J7REW0_METVO</name>
<dbReference type="Pfam" id="PF07687">
    <property type="entry name" value="M20_dimer"/>
    <property type="match status" value="1"/>
</dbReference>
<evidence type="ECO:0000256" key="3">
    <source>
        <dbReference type="ARBA" id="ARBA00006247"/>
    </source>
</evidence>
<evidence type="ECO:0000256" key="1">
    <source>
        <dbReference type="ARBA" id="ARBA00001941"/>
    </source>
</evidence>
<evidence type="ECO:0000256" key="7">
    <source>
        <dbReference type="ARBA" id="ARBA00023285"/>
    </source>
</evidence>
<keyword evidence="5 9" id="KW-0378">Hydrolase</keyword>
<dbReference type="Pfam" id="PF01546">
    <property type="entry name" value="Peptidase_M20"/>
    <property type="match status" value="1"/>
</dbReference>
<dbReference type="SUPFAM" id="SSF55031">
    <property type="entry name" value="Bacterial exopeptidase dimerisation domain"/>
    <property type="match status" value="1"/>
</dbReference>
<keyword evidence="6" id="KW-0862">Zinc</keyword>
<keyword evidence="7" id="KW-0170">Cobalt</keyword>
<dbReference type="InterPro" id="IPR011650">
    <property type="entry name" value="Peptidase_M20_dimer"/>
</dbReference>
<evidence type="ECO:0000313" key="10">
    <source>
        <dbReference type="Proteomes" id="UP000740329"/>
    </source>
</evidence>
<dbReference type="AlphaFoldDB" id="A0A8J7REW0"/>
<gene>
    <name evidence="9" type="ORF">J3E07_000307</name>
</gene>
<keyword evidence="4" id="KW-0479">Metal-binding</keyword>
<comment type="caution">
    <text evidence="9">The sequence shown here is derived from an EMBL/GenBank/DDBJ whole genome shotgun (WGS) entry which is preliminary data.</text>
</comment>
<reference evidence="9" key="1">
    <citation type="submission" date="2021-03" db="EMBL/GenBank/DDBJ databases">
        <title>Genomic Encyclopedia of Type Strains, Phase IV (KMG-V): Genome sequencing to study the core and pangenomes of soil and plant-associated prokaryotes.</title>
        <authorList>
            <person name="Whitman W."/>
        </authorList>
    </citation>
    <scope>NUCLEOTIDE SEQUENCE</scope>
    <source>
        <strain evidence="9">C4</strain>
    </source>
</reference>
<dbReference type="RefSeq" id="WP_209590318.1">
    <property type="nucleotide sequence ID" value="NZ_JAGGMV010000001.1"/>
</dbReference>
<dbReference type="NCBIfam" id="NF010589">
    <property type="entry name" value="PRK13983.1"/>
    <property type="match status" value="1"/>
</dbReference>
<comment type="cofactor">
    <cofactor evidence="2">
        <name>Zn(2+)</name>
        <dbReference type="ChEBI" id="CHEBI:29105"/>
    </cofactor>
</comment>
<sequence>MQNPSNNENLKNLSDSPKLLNLLTKQSKEQYEKDLENETINIASNLIRINSVNPGFGGKGEVEEAQYIIKKMKEYAKKYNADLKIKEYNTTDENNIVRPNVVVDLDLNKENSLTIISHMDIVPEGDISLWDTNPYEPVIKNGKIYGRGSEDNGKGIVSSFLILKMILDEFKQKSLNPESDLKYNLRLIFVADEENGSTYGIRHLLKYEDELFQNGDVIIVPDFGVGHGNFVEIAEKQIMWIKFTIKGFQCHGSTPLKGINAGTMAFLFGDMLQKTLYKKYDAKDEIFTFPYSSFEPTIFKNSVENANTIPGNVEMYFDCRVLPNYDVDDVLKTIDNTILKFKRELPINLIYYSENLLDNIDVTYNVENLEKSGKLPENSKSIAEINNSIEKILGIEPKLCGMGGGTVAAPIRVKGYEAVVWGMGNETAHQPNENIDISDLLNMAKVYLAMIVKEDN</sequence>
<organism evidence="9 10">
    <name type="scientific">Methanococcus voltae</name>
    <dbReference type="NCBI Taxonomy" id="2188"/>
    <lineage>
        <taxon>Archaea</taxon>
        <taxon>Methanobacteriati</taxon>
        <taxon>Methanobacteriota</taxon>
        <taxon>Methanomada group</taxon>
        <taxon>Methanococci</taxon>
        <taxon>Methanococcales</taxon>
        <taxon>Methanococcaceae</taxon>
        <taxon>Methanococcus</taxon>
    </lineage>
</organism>
<dbReference type="InterPro" id="IPR002933">
    <property type="entry name" value="Peptidase_M20"/>
</dbReference>
<evidence type="ECO:0000256" key="6">
    <source>
        <dbReference type="ARBA" id="ARBA00022833"/>
    </source>
</evidence>
<dbReference type="Gene3D" id="3.40.630.10">
    <property type="entry name" value="Zn peptidases"/>
    <property type="match status" value="2"/>
</dbReference>
<dbReference type="SUPFAM" id="SSF53187">
    <property type="entry name" value="Zn-dependent exopeptidases"/>
    <property type="match status" value="1"/>
</dbReference>
<protein>
    <submittedName>
        <fullName evidence="9">Succinyl-diaminopimelate desuccinylase</fullName>
        <ecNumber evidence="9">3.5.1.18</ecNumber>
    </submittedName>
</protein>
<proteinExistence type="inferred from homology"/>
<dbReference type="Proteomes" id="UP000740329">
    <property type="component" value="Unassembled WGS sequence"/>
</dbReference>
<evidence type="ECO:0000256" key="2">
    <source>
        <dbReference type="ARBA" id="ARBA00001947"/>
    </source>
</evidence>
<dbReference type="InterPro" id="IPR036264">
    <property type="entry name" value="Bact_exopeptidase_dim_dom"/>
</dbReference>
<evidence type="ECO:0000256" key="5">
    <source>
        <dbReference type="ARBA" id="ARBA00022801"/>
    </source>
</evidence>
<dbReference type="NCBIfam" id="TIGR01910">
    <property type="entry name" value="DapE-ArgE"/>
    <property type="match status" value="1"/>
</dbReference>
<evidence type="ECO:0000259" key="8">
    <source>
        <dbReference type="Pfam" id="PF07687"/>
    </source>
</evidence>
<accession>A0A8J7REW0</accession>
<evidence type="ECO:0000313" key="9">
    <source>
        <dbReference type="EMBL" id="MBP2200909.1"/>
    </source>
</evidence>
<dbReference type="GO" id="GO:0046872">
    <property type="term" value="F:metal ion binding"/>
    <property type="evidence" value="ECO:0007669"/>
    <property type="project" value="UniProtKB-KW"/>
</dbReference>
<dbReference type="Gene3D" id="3.30.70.360">
    <property type="match status" value="1"/>
</dbReference>
<feature type="domain" description="Peptidase M20 dimerisation" evidence="8">
    <location>
        <begin position="233"/>
        <end position="338"/>
    </location>
</feature>
<dbReference type="EC" id="3.5.1.18" evidence="9"/>
<dbReference type="GO" id="GO:0009014">
    <property type="term" value="F:succinyl-diaminopimelate desuccinylase activity"/>
    <property type="evidence" value="ECO:0007669"/>
    <property type="project" value="UniProtKB-EC"/>
</dbReference>
<dbReference type="PANTHER" id="PTHR43808">
    <property type="entry name" value="ACETYLORNITHINE DEACETYLASE"/>
    <property type="match status" value="1"/>
</dbReference>
<comment type="cofactor">
    <cofactor evidence="1">
        <name>Co(2+)</name>
        <dbReference type="ChEBI" id="CHEBI:48828"/>
    </cofactor>
</comment>
<dbReference type="InterPro" id="IPR050072">
    <property type="entry name" value="Peptidase_M20A"/>
</dbReference>
<comment type="similarity">
    <text evidence="3">Belongs to the peptidase M20A family.</text>
</comment>
<dbReference type="PANTHER" id="PTHR43808:SF32">
    <property type="entry name" value="ARGE_DAPE-RELATED DEACYLASE"/>
    <property type="match status" value="1"/>
</dbReference>
<dbReference type="EMBL" id="JAGGMV010000001">
    <property type="protein sequence ID" value="MBP2200909.1"/>
    <property type="molecule type" value="Genomic_DNA"/>
</dbReference>